<evidence type="ECO:0000259" key="3">
    <source>
        <dbReference type="PROSITE" id="PS51175"/>
    </source>
</evidence>
<protein>
    <recommendedName>
        <fullName evidence="3">CBM6 domain-containing protein</fullName>
    </recommendedName>
</protein>
<proteinExistence type="predicted"/>
<dbReference type="SMART" id="SM00606">
    <property type="entry name" value="CBD_IV"/>
    <property type="match status" value="1"/>
</dbReference>
<dbReference type="InterPro" id="IPR008979">
    <property type="entry name" value="Galactose-bd-like_sf"/>
</dbReference>
<dbReference type="InterPro" id="IPR036881">
    <property type="entry name" value="Glyco_hydro_3_C_sf"/>
</dbReference>
<dbReference type="EMBL" id="BAAAOS010000064">
    <property type="protein sequence ID" value="GAA1614052.1"/>
    <property type="molecule type" value="Genomic_DNA"/>
</dbReference>
<keyword evidence="2" id="KW-0378">Hydrolase</keyword>
<organism evidence="4 5">
    <name type="scientific">Kribbella sancticallisti</name>
    <dbReference type="NCBI Taxonomy" id="460087"/>
    <lineage>
        <taxon>Bacteria</taxon>
        <taxon>Bacillati</taxon>
        <taxon>Actinomycetota</taxon>
        <taxon>Actinomycetes</taxon>
        <taxon>Propionibacteriales</taxon>
        <taxon>Kribbellaceae</taxon>
        <taxon>Kribbella</taxon>
    </lineage>
</organism>
<dbReference type="Gene3D" id="2.60.120.260">
    <property type="entry name" value="Galactose-binding domain-like"/>
    <property type="match status" value="1"/>
</dbReference>
<dbReference type="InterPro" id="IPR005084">
    <property type="entry name" value="CBM6"/>
</dbReference>
<keyword evidence="1" id="KW-0732">Signal</keyword>
<dbReference type="InterPro" id="IPR006584">
    <property type="entry name" value="Cellulose-bd_IV"/>
</dbReference>
<dbReference type="Pfam" id="PF01915">
    <property type="entry name" value="Glyco_hydro_3_C"/>
    <property type="match status" value="1"/>
</dbReference>
<keyword evidence="5" id="KW-1185">Reference proteome</keyword>
<name>A0ABP4QK35_9ACTN</name>
<evidence type="ECO:0000256" key="1">
    <source>
        <dbReference type="ARBA" id="ARBA00022729"/>
    </source>
</evidence>
<evidence type="ECO:0000256" key="2">
    <source>
        <dbReference type="ARBA" id="ARBA00022801"/>
    </source>
</evidence>
<dbReference type="CDD" id="cd04084">
    <property type="entry name" value="CBM6_xylanase-like"/>
    <property type="match status" value="1"/>
</dbReference>
<dbReference type="Gene3D" id="3.40.50.1700">
    <property type="entry name" value="Glycoside hydrolase family 3 C-terminal domain"/>
    <property type="match status" value="1"/>
</dbReference>
<dbReference type="SUPFAM" id="SSF52279">
    <property type="entry name" value="Beta-D-glucan exohydrolase, C-terminal domain"/>
    <property type="match status" value="1"/>
</dbReference>
<feature type="domain" description="CBM6" evidence="3">
    <location>
        <begin position="80"/>
        <end position="202"/>
    </location>
</feature>
<sequence length="205" mass="21715">MARAAELAAAADVAIVVVGNHPLVNGRETEDRAELELPAGQDRLVRAVHAANSKTVTDTRLTAAFDVHGERIPAREIYSAPLDATAFDEYCAITLADASPERGDAVRSLESGAWLVFEDVDLADGAGHCVASVASDQGAGTIELRLDDPLHGPVLGTVQVPSTGHRHTWTESSTPLAEARGVHALYAVFSNEALSLQSLSFERRP</sequence>
<dbReference type="PROSITE" id="PS51175">
    <property type="entry name" value="CBM6"/>
    <property type="match status" value="1"/>
</dbReference>
<dbReference type="Pfam" id="PF03422">
    <property type="entry name" value="CBM_6"/>
    <property type="match status" value="1"/>
</dbReference>
<dbReference type="SUPFAM" id="SSF49785">
    <property type="entry name" value="Galactose-binding domain-like"/>
    <property type="match status" value="1"/>
</dbReference>
<accession>A0ABP4QK35</accession>
<gene>
    <name evidence="4" type="ORF">GCM10009789_80250</name>
</gene>
<reference evidence="5" key="1">
    <citation type="journal article" date="2019" name="Int. J. Syst. Evol. Microbiol.">
        <title>The Global Catalogue of Microorganisms (GCM) 10K type strain sequencing project: providing services to taxonomists for standard genome sequencing and annotation.</title>
        <authorList>
            <consortium name="The Broad Institute Genomics Platform"/>
            <consortium name="The Broad Institute Genome Sequencing Center for Infectious Disease"/>
            <person name="Wu L."/>
            <person name="Ma J."/>
        </authorList>
    </citation>
    <scope>NUCLEOTIDE SEQUENCE [LARGE SCALE GENOMIC DNA]</scope>
    <source>
        <strain evidence="5">JCM 14969</strain>
    </source>
</reference>
<dbReference type="Proteomes" id="UP001500393">
    <property type="component" value="Unassembled WGS sequence"/>
</dbReference>
<dbReference type="InterPro" id="IPR002772">
    <property type="entry name" value="Glyco_hydro_3_C"/>
</dbReference>
<evidence type="ECO:0000313" key="5">
    <source>
        <dbReference type="Proteomes" id="UP001500393"/>
    </source>
</evidence>
<comment type="caution">
    <text evidence="4">The sequence shown here is derived from an EMBL/GenBank/DDBJ whole genome shotgun (WGS) entry which is preliminary data.</text>
</comment>
<evidence type="ECO:0000313" key="4">
    <source>
        <dbReference type="EMBL" id="GAA1614052.1"/>
    </source>
</evidence>